<reference evidence="1 2" key="1">
    <citation type="submission" date="2019-08" db="EMBL/GenBank/DDBJ databases">
        <title>Deep-cultivation of Planctomycetes and their phenomic and genomic characterization uncovers novel biology.</title>
        <authorList>
            <person name="Wiegand S."/>
            <person name="Jogler M."/>
            <person name="Boedeker C."/>
            <person name="Pinto D."/>
            <person name="Vollmers J."/>
            <person name="Rivas-Marin E."/>
            <person name="Kohn T."/>
            <person name="Peeters S.H."/>
            <person name="Heuer A."/>
            <person name="Rast P."/>
            <person name="Oberbeckmann S."/>
            <person name="Bunk B."/>
            <person name="Jeske O."/>
            <person name="Meyerdierks A."/>
            <person name="Storesund J.E."/>
            <person name="Kallscheuer N."/>
            <person name="Luecker S."/>
            <person name="Lage O.M."/>
            <person name="Pohl T."/>
            <person name="Merkel B.J."/>
            <person name="Hornburger P."/>
            <person name="Mueller R.-W."/>
            <person name="Bruemmer F."/>
            <person name="Labrenz M."/>
            <person name="Spormann A.M."/>
            <person name="Op den Camp H."/>
            <person name="Overmann J."/>
            <person name="Amann R."/>
            <person name="Jetten M.S.M."/>
            <person name="Mascher T."/>
            <person name="Medema M.H."/>
            <person name="Devos D.P."/>
            <person name="Kaster A.-K."/>
            <person name="Ovreas L."/>
            <person name="Rohde M."/>
            <person name="Galperin M.Y."/>
            <person name="Jogler C."/>
        </authorList>
    </citation>
    <scope>NUCLEOTIDE SEQUENCE [LARGE SCALE GENOMIC DNA]</scope>
    <source>
        <strain evidence="1 2">Pr1d</strain>
    </source>
</reference>
<keyword evidence="2" id="KW-1185">Reference proteome</keyword>
<sequence length="66" mass="7110">METSTLIDSMESKGFEVELSETGRLDVDQWACYVSRANCGKGFFGSTESAALKKAVEAVEAGEVGW</sequence>
<proteinExistence type="predicted"/>
<organism evidence="1 2">
    <name type="scientific">Bythopirellula goksoeyrii</name>
    <dbReference type="NCBI Taxonomy" id="1400387"/>
    <lineage>
        <taxon>Bacteria</taxon>
        <taxon>Pseudomonadati</taxon>
        <taxon>Planctomycetota</taxon>
        <taxon>Planctomycetia</taxon>
        <taxon>Pirellulales</taxon>
        <taxon>Lacipirellulaceae</taxon>
        <taxon>Bythopirellula</taxon>
    </lineage>
</organism>
<gene>
    <name evidence="1" type="ORF">Pr1d_15940</name>
</gene>
<evidence type="ECO:0000313" key="1">
    <source>
        <dbReference type="EMBL" id="QEG34319.1"/>
    </source>
</evidence>
<accession>A0A5B9Q9C3</accession>
<dbReference type="AlphaFoldDB" id="A0A5B9Q9C3"/>
<dbReference type="Proteomes" id="UP000323917">
    <property type="component" value="Chromosome"/>
</dbReference>
<name>A0A5B9Q9C3_9BACT</name>
<evidence type="ECO:0000313" key="2">
    <source>
        <dbReference type="Proteomes" id="UP000323917"/>
    </source>
</evidence>
<dbReference type="KEGG" id="bgok:Pr1d_15940"/>
<protein>
    <submittedName>
        <fullName evidence="1">Uncharacterized protein</fullName>
    </submittedName>
</protein>
<dbReference type="EMBL" id="CP042913">
    <property type="protein sequence ID" value="QEG34319.1"/>
    <property type="molecule type" value="Genomic_DNA"/>
</dbReference>